<evidence type="ECO:0000256" key="1">
    <source>
        <dbReference type="SAM" id="MobiDB-lite"/>
    </source>
</evidence>
<dbReference type="EMBL" id="HBIN01018115">
    <property type="protein sequence ID" value="CAE0443768.1"/>
    <property type="molecule type" value="Transcribed_RNA"/>
</dbReference>
<protein>
    <submittedName>
        <fullName evidence="3">Uncharacterized protein</fullName>
    </submittedName>
</protein>
<dbReference type="EMBL" id="HBIN01018113">
    <property type="protein sequence ID" value="CAE0443766.1"/>
    <property type="molecule type" value="Transcribed_RNA"/>
</dbReference>
<feature type="region of interest" description="Disordered" evidence="1">
    <location>
        <begin position="369"/>
        <end position="395"/>
    </location>
</feature>
<reference evidence="3" key="1">
    <citation type="submission" date="2021-01" db="EMBL/GenBank/DDBJ databases">
        <authorList>
            <person name="Corre E."/>
            <person name="Pelletier E."/>
            <person name="Niang G."/>
            <person name="Scheremetjew M."/>
            <person name="Finn R."/>
            <person name="Kale V."/>
            <person name="Holt S."/>
            <person name="Cochrane G."/>
            <person name="Meng A."/>
            <person name="Brown T."/>
            <person name="Cohen L."/>
        </authorList>
    </citation>
    <scope>NUCLEOTIDE SEQUENCE</scope>
    <source>
        <strain evidence="3">GSBS06</strain>
    </source>
</reference>
<proteinExistence type="predicted"/>
<feature type="region of interest" description="Disordered" evidence="1">
    <location>
        <begin position="125"/>
        <end position="149"/>
    </location>
</feature>
<evidence type="ECO:0000313" key="6">
    <source>
        <dbReference type="EMBL" id="CAE0443769.1"/>
    </source>
</evidence>
<evidence type="ECO:0000313" key="5">
    <source>
        <dbReference type="EMBL" id="CAE0443768.1"/>
    </source>
</evidence>
<evidence type="ECO:0000313" key="7">
    <source>
        <dbReference type="EMBL" id="CAE0443770.1"/>
    </source>
</evidence>
<dbReference type="EMBL" id="HBIN01018117">
    <property type="protein sequence ID" value="CAE0443770.1"/>
    <property type="molecule type" value="Transcribed_RNA"/>
</dbReference>
<sequence>MCQIKVSSCSQLLLESSHMLLLEMSHDMDSNPHLSYGHPESVVSDHRSNSKPIGRQLPLSRGHKIKLTHSLQDNNMTNERPTASPPNSCVSCRNCNPGNTNRQIWNRDNRFYQHNEDMHIPDFNDPFEELPGEEQPSSHTLARSFRESHDQAGIFSEPLAPPPDGELFSDRIYKKLKTADEIKAQEASSQQQGSRSSICNHTPPCNATVSRSKNWSHKEEVVLVGVVFDRFFSQGSLNTNSSKKEDEACAWKTLKVIYERILSDHAQRTKTCNGFIERTPKALSRHFKVMKARMTERKHLSFRSYYTEFEALSRFHQQKETKADQNRKTHFNSHFQTRAKNTECDYIIKGPNHVIRGRQPSYRVQKSYEKNQMTDQRMHDPNLRSRQKRKRSHYS</sequence>
<dbReference type="EMBL" id="HBIN01018112">
    <property type="protein sequence ID" value="CAE0443765.1"/>
    <property type="molecule type" value="Transcribed_RNA"/>
</dbReference>
<evidence type="ECO:0000313" key="8">
    <source>
        <dbReference type="EMBL" id="CAE0443771.1"/>
    </source>
</evidence>
<feature type="compositionally biased region" description="Basic residues" evidence="1">
    <location>
        <begin position="385"/>
        <end position="395"/>
    </location>
</feature>
<organism evidence="3">
    <name type="scientific">Aplanochytrium stocchinoi</name>
    <dbReference type="NCBI Taxonomy" id="215587"/>
    <lineage>
        <taxon>Eukaryota</taxon>
        <taxon>Sar</taxon>
        <taxon>Stramenopiles</taxon>
        <taxon>Bigyra</taxon>
        <taxon>Labyrinthulomycetes</taxon>
        <taxon>Thraustochytrida</taxon>
        <taxon>Thraustochytriidae</taxon>
        <taxon>Aplanochytrium</taxon>
    </lineage>
</organism>
<dbReference type="EMBL" id="HBIN01018116">
    <property type="protein sequence ID" value="CAE0443769.1"/>
    <property type="molecule type" value="Transcribed_RNA"/>
</dbReference>
<dbReference type="AlphaFoldDB" id="A0A6S8ETM8"/>
<dbReference type="EMBL" id="HBIN01018118">
    <property type="protein sequence ID" value="CAE0443771.1"/>
    <property type="molecule type" value="Transcribed_RNA"/>
</dbReference>
<dbReference type="EMBL" id="HBIN01018114">
    <property type="protein sequence ID" value="CAE0443767.1"/>
    <property type="molecule type" value="Transcribed_RNA"/>
</dbReference>
<feature type="region of interest" description="Disordered" evidence="1">
    <location>
        <begin position="38"/>
        <end position="57"/>
    </location>
</feature>
<accession>A0A6S8ETM8</accession>
<name>A0A6S8ETM8_9STRA</name>
<evidence type="ECO:0000313" key="3">
    <source>
        <dbReference type="EMBL" id="CAE0443766.1"/>
    </source>
</evidence>
<gene>
    <name evidence="2" type="ORF">ASTO00021_LOCUS13820</name>
    <name evidence="3" type="ORF">ASTO00021_LOCUS13821</name>
    <name evidence="4" type="ORF">ASTO00021_LOCUS13822</name>
    <name evidence="5" type="ORF">ASTO00021_LOCUS13823</name>
    <name evidence="6" type="ORF">ASTO00021_LOCUS13824</name>
    <name evidence="7" type="ORF">ASTO00021_LOCUS13825</name>
    <name evidence="8" type="ORF">ASTO00021_LOCUS13826</name>
</gene>
<evidence type="ECO:0000313" key="4">
    <source>
        <dbReference type="EMBL" id="CAE0443767.1"/>
    </source>
</evidence>
<evidence type="ECO:0000313" key="2">
    <source>
        <dbReference type="EMBL" id="CAE0443765.1"/>
    </source>
</evidence>